<keyword evidence="12" id="KW-0573">Peptidoglycan synthesis</keyword>
<feature type="transmembrane region" description="Helical" evidence="18">
    <location>
        <begin position="24"/>
        <end position="49"/>
    </location>
</feature>
<dbReference type="RefSeq" id="WP_162442123.1">
    <property type="nucleotide sequence ID" value="NZ_CP048222.1"/>
</dbReference>
<dbReference type="AlphaFoldDB" id="A0A6C0GEE8"/>
<reference evidence="21 22" key="1">
    <citation type="submission" date="2020-01" db="EMBL/GenBank/DDBJ databases">
        <authorList>
            <person name="Kim M.K."/>
        </authorList>
    </citation>
    <scope>NUCLEOTIDE SEQUENCE [LARGE SCALE GENOMIC DNA]</scope>
    <source>
        <strain evidence="21 22">172606-1</strain>
    </source>
</reference>
<evidence type="ECO:0000256" key="17">
    <source>
        <dbReference type="ARBA" id="ARBA00049902"/>
    </source>
</evidence>
<feature type="domain" description="Penicillin-binding protein transpeptidase" evidence="19">
    <location>
        <begin position="437"/>
        <end position="677"/>
    </location>
</feature>
<keyword evidence="13 18" id="KW-0472">Membrane</keyword>
<dbReference type="InterPro" id="IPR001264">
    <property type="entry name" value="Glyco_trans_51"/>
</dbReference>
<dbReference type="InterPro" id="IPR036950">
    <property type="entry name" value="PBP_transglycosylase"/>
</dbReference>
<evidence type="ECO:0000256" key="10">
    <source>
        <dbReference type="ARBA" id="ARBA00022801"/>
    </source>
</evidence>
<evidence type="ECO:0000256" key="18">
    <source>
        <dbReference type="SAM" id="Phobius"/>
    </source>
</evidence>
<evidence type="ECO:0000256" key="16">
    <source>
        <dbReference type="ARBA" id="ARBA00034000"/>
    </source>
</evidence>
<comment type="catalytic activity">
    <reaction evidence="16">
        <text>Preferential cleavage: (Ac)2-L-Lys-D-Ala-|-D-Ala. Also transpeptidation of peptidyl-alanyl moieties that are N-acyl substituents of D-alanine.</text>
        <dbReference type="EC" id="3.4.16.4"/>
    </reaction>
</comment>
<dbReference type="Gene3D" id="3.40.710.10">
    <property type="entry name" value="DD-peptidase/beta-lactamase superfamily"/>
    <property type="match status" value="2"/>
</dbReference>
<evidence type="ECO:0000256" key="9">
    <source>
        <dbReference type="ARBA" id="ARBA00022679"/>
    </source>
</evidence>
<evidence type="ECO:0000256" key="13">
    <source>
        <dbReference type="ARBA" id="ARBA00023136"/>
    </source>
</evidence>
<keyword evidence="8" id="KW-0328">Glycosyltransferase</keyword>
<dbReference type="InterPro" id="IPR012338">
    <property type="entry name" value="Beta-lactam/transpept-like"/>
</dbReference>
<evidence type="ECO:0000256" key="6">
    <source>
        <dbReference type="ARBA" id="ARBA00022645"/>
    </source>
</evidence>
<protein>
    <submittedName>
        <fullName evidence="21">Penicillin-binding protein</fullName>
    </submittedName>
</protein>
<dbReference type="GO" id="GO:0009002">
    <property type="term" value="F:serine-type D-Ala-D-Ala carboxypeptidase activity"/>
    <property type="evidence" value="ECO:0007669"/>
    <property type="project" value="UniProtKB-EC"/>
</dbReference>
<dbReference type="GO" id="GO:0005886">
    <property type="term" value="C:plasma membrane"/>
    <property type="evidence" value="ECO:0007669"/>
    <property type="project" value="UniProtKB-SubCell"/>
</dbReference>
<evidence type="ECO:0000256" key="14">
    <source>
        <dbReference type="ARBA" id="ARBA00023268"/>
    </source>
</evidence>
<keyword evidence="15" id="KW-0961">Cell wall biogenesis/degradation</keyword>
<dbReference type="GO" id="GO:0030288">
    <property type="term" value="C:outer membrane-bounded periplasmic space"/>
    <property type="evidence" value="ECO:0007669"/>
    <property type="project" value="TreeGrafter"/>
</dbReference>
<dbReference type="GO" id="GO:0009252">
    <property type="term" value="P:peptidoglycan biosynthetic process"/>
    <property type="evidence" value="ECO:0007669"/>
    <property type="project" value="UniProtKB-KW"/>
</dbReference>
<feature type="domain" description="Glycosyl transferase family 51" evidence="20">
    <location>
        <begin position="76"/>
        <end position="263"/>
    </location>
</feature>
<accession>A0A6C0GEE8</accession>
<evidence type="ECO:0000256" key="3">
    <source>
        <dbReference type="ARBA" id="ARBA00007090"/>
    </source>
</evidence>
<dbReference type="SUPFAM" id="SSF53955">
    <property type="entry name" value="Lysozyme-like"/>
    <property type="match status" value="1"/>
</dbReference>
<keyword evidence="22" id="KW-1185">Reference proteome</keyword>
<keyword evidence="7" id="KW-0645">Protease</keyword>
<dbReference type="Proteomes" id="UP000480178">
    <property type="component" value="Chromosome"/>
</dbReference>
<evidence type="ECO:0000256" key="7">
    <source>
        <dbReference type="ARBA" id="ARBA00022670"/>
    </source>
</evidence>
<dbReference type="EMBL" id="CP048222">
    <property type="protein sequence ID" value="QHT66050.1"/>
    <property type="molecule type" value="Genomic_DNA"/>
</dbReference>
<dbReference type="PANTHER" id="PTHR32282:SF11">
    <property type="entry name" value="PENICILLIN-BINDING PROTEIN 1B"/>
    <property type="match status" value="1"/>
</dbReference>
<keyword evidence="18" id="KW-1133">Transmembrane helix</keyword>
<evidence type="ECO:0000259" key="20">
    <source>
        <dbReference type="Pfam" id="PF00912"/>
    </source>
</evidence>
<evidence type="ECO:0000256" key="11">
    <source>
        <dbReference type="ARBA" id="ARBA00022960"/>
    </source>
</evidence>
<dbReference type="Pfam" id="PF00905">
    <property type="entry name" value="Transpeptidase"/>
    <property type="match status" value="1"/>
</dbReference>
<dbReference type="GO" id="GO:0008360">
    <property type="term" value="P:regulation of cell shape"/>
    <property type="evidence" value="ECO:0007669"/>
    <property type="project" value="UniProtKB-KW"/>
</dbReference>
<keyword evidence="14" id="KW-0511">Multifunctional enzyme</keyword>
<dbReference type="InterPro" id="IPR050396">
    <property type="entry name" value="Glycosyltr_51/Transpeptidase"/>
</dbReference>
<dbReference type="PANTHER" id="PTHR32282">
    <property type="entry name" value="BINDING PROTEIN TRANSPEPTIDASE, PUTATIVE-RELATED"/>
    <property type="match status" value="1"/>
</dbReference>
<evidence type="ECO:0000313" key="21">
    <source>
        <dbReference type="EMBL" id="QHT66050.1"/>
    </source>
</evidence>
<evidence type="ECO:0000313" key="22">
    <source>
        <dbReference type="Proteomes" id="UP000480178"/>
    </source>
</evidence>
<dbReference type="GO" id="GO:0006508">
    <property type="term" value="P:proteolysis"/>
    <property type="evidence" value="ECO:0007669"/>
    <property type="project" value="UniProtKB-KW"/>
</dbReference>
<sequence length="771" mass="88196">MRLLPPKYIQAEQGNYKSVIKKMWISFLAAWLLGLLYLFAVSIDLLGLFGPMPSFKVLDNPRNDLASEVYSADGVLLGKYFKENRTPVAYEEISPNLINALIATEDVRFEKHSGVDARSLGRVLFKSILLLQLDEGGGSTITQQLAKNLYDMREDKNTGHLDNIPLLNTFIIKTKEWITAINLEENYTKKEIITLYLNTVPFGGNAYGIKSAAKTFFKKPPSDLNIPEAALLIGMLNNPNIFNPINHPENALNRRNVVLNKMHRYDYLNESSYQLYLNEPVTLNYEVENQNQGLATYFRGYIQRELLRWAQENDKNLYTEGLKIYTTIDSRIQEYAEQAVTEHMTLLQQRFNKHWEGRNPWANKNFQEIEGYIERVVKRSQRYKELKERYPDNEDSIQIILNKRVPMRVFSWQGSIDTLMSPIDSIRYYKRFLHTGLMAMDPNTGHVKAWVGGIDYKYFKYDHVKQGRRQPGSTFKPFIYAAAIDYGGYVPCDQFFDISPVFPEFGGWTARNYSRTYSDSLLTMREAMAQSKNTIPAYLIKQMGVNTVIDYAKRLGITSPMRPLPSICLGTESVSVYDMVGAYSTFVNGGTWTRPLYITRIEDRNGNVLHEFAPVTKEVLSEEKAYLMVHMLKGAVQERGGSAQGLYQYQMARNNEVGAKTGTSQQYADGWFMGITQDLVAGTWVGGDDMNIHFRDAEGLGSRTALPIWGRFMDKVYADTTIGITKSTFKRPARLSVTLDCEHYQKIITANDSLRRYIPPQVDSLKEEGIL</sequence>
<evidence type="ECO:0000256" key="2">
    <source>
        <dbReference type="ARBA" id="ARBA00004752"/>
    </source>
</evidence>
<name>A0A6C0GEE8_9BACT</name>
<dbReference type="InterPro" id="IPR001460">
    <property type="entry name" value="PCN-bd_Tpept"/>
</dbReference>
<evidence type="ECO:0000256" key="4">
    <source>
        <dbReference type="ARBA" id="ARBA00007739"/>
    </source>
</evidence>
<dbReference type="SUPFAM" id="SSF56601">
    <property type="entry name" value="beta-lactamase/transpeptidase-like"/>
    <property type="match status" value="1"/>
</dbReference>
<dbReference type="Gene3D" id="1.10.3810.10">
    <property type="entry name" value="Biosynthetic peptidoglycan transglycosylase-like"/>
    <property type="match status" value="1"/>
</dbReference>
<evidence type="ECO:0000259" key="19">
    <source>
        <dbReference type="Pfam" id="PF00905"/>
    </source>
</evidence>
<comment type="catalytic activity">
    <reaction evidence="17">
        <text>[GlcNAc-(1-&gt;4)-Mur2Ac(oyl-L-Ala-gamma-D-Glu-L-Lys-D-Ala-D-Ala)](n)-di-trans,octa-cis-undecaprenyl diphosphate + beta-D-GlcNAc-(1-&gt;4)-Mur2Ac(oyl-L-Ala-gamma-D-Glu-L-Lys-D-Ala-D-Ala)-di-trans,octa-cis-undecaprenyl diphosphate = [GlcNAc-(1-&gt;4)-Mur2Ac(oyl-L-Ala-gamma-D-Glu-L-Lys-D-Ala-D-Ala)](n+1)-di-trans,octa-cis-undecaprenyl diphosphate + di-trans,octa-cis-undecaprenyl diphosphate + H(+)</text>
        <dbReference type="Rhea" id="RHEA:23708"/>
        <dbReference type="Rhea" id="RHEA-COMP:9602"/>
        <dbReference type="Rhea" id="RHEA-COMP:9603"/>
        <dbReference type="ChEBI" id="CHEBI:15378"/>
        <dbReference type="ChEBI" id="CHEBI:58405"/>
        <dbReference type="ChEBI" id="CHEBI:60033"/>
        <dbReference type="ChEBI" id="CHEBI:78435"/>
        <dbReference type="EC" id="2.4.99.28"/>
    </reaction>
</comment>
<comment type="subcellular location">
    <subcellularLocation>
        <location evidence="1">Cell membrane</location>
    </subcellularLocation>
</comment>
<keyword evidence="6" id="KW-0121">Carboxypeptidase</keyword>
<organism evidence="21 22">
    <name type="scientific">Rhodocytophaga rosea</name>
    <dbReference type="NCBI Taxonomy" id="2704465"/>
    <lineage>
        <taxon>Bacteria</taxon>
        <taxon>Pseudomonadati</taxon>
        <taxon>Bacteroidota</taxon>
        <taxon>Cytophagia</taxon>
        <taxon>Cytophagales</taxon>
        <taxon>Rhodocytophagaceae</taxon>
        <taxon>Rhodocytophaga</taxon>
    </lineage>
</organism>
<dbReference type="KEGG" id="rhoz:GXP67_04855"/>
<keyword evidence="18" id="KW-0812">Transmembrane</keyword>
<keyword evidence="9" id="KW-0808">Transferase</keyword>
<comment type="pathway">
    <text evidence="2">Cell wall biogenesis; peptidoglycan biosynthesis.</text>
</comment>
<evidence type="ECO:0000256" key="5">
    <source>
        <dbReference type="ARBA" id="ARBA00022475"/>
    </source>
</evidence>
<gene>
    <name evidence="21" type="ORF">GXP67_04855</name>
</gene>
<evidence type="ECO:0000256" key="15">
    <source>
        <dbReference type="ARBA" id="ARBA00023316"/>
    </source>
</evidence>
<comment type="similarity">
    <text evidence="3">In the C-terminal section; belongs to the transpeptidase family.</text>
</comment>
<proteinExistence type="inferred from homology"/>
<keyword evidence="10" id="KW-0378">Hydrolase</keyword>
<evidence type="ECO:0000256" key="12">
    <source>
        <dbReference type="ARBA" id="ARBA00022984"/>
    </source>
</evidence>
<evidence type="ECO:0000256" key="8">
    <source>
        <dbReference type="ARBA" id="ARBA00022676"/>
    </source>
</evidence>
<dbReference type="Pfam" id="PF00912">
    <property type="entry name" value="Transgly"/>
    <property type="match status" value="1"/>
</dbReference>
<keyword evidence="5" id="KW-1003">Cell membrane</keyword>
<evidence type="ECO:0000256" key="1">
    <source>
        <dbReference type="ARBA" id="ARBA00004236"/>
    </source>
</evidence>
<dbReference type="GO" id="GO:0008658">
    <property type="term" value="F:penicillin binding"/>
    <property type="evidence" value="ECO:0007669"/>
    <property type="project" value="InterPro"/>
</dbReference>
<comment type="similarity">
    <text evidence="4">In the N-terminal section; belongs to the glycosyltransferase 51 family.</text>
</comment>
<dbReference type="GO" id="GO:0008955">
    <property type="term" value="F:peptidoglycan glycosyltransferase activity"/>
    <property type="evidence" value="ECO:0007669"/>
    <property type="project" value="UniProtKB-EC"/>
</dbReference>
<keyword evidence="11" id="KW-0133">Cell shape</keyword>
<dbReference type="InterPro" id="IPR023346">
    <property type="entry name" value="Lysozyme-like_dom_sf"/>
</dbReference>
<dbReference type="GO" id="GO:0071555">
    <property type="term" value="P:cell wall organization"/>
    <property type="evidence" value="ECO:0007669"/>
    <property type="project" value="UniProtKB-KW"/>
</dbReference>